<dbReference type="GO" id="GO:0000976">
    <property type="term" value="F:transcription cis-regulatory region binding"/>
    <property type="evidence" value="ECO:0007669"/>
    <property type="project" value="TreeGrafter"/>
</dbReference>
<dbReference type="OrthoDB" id="3258243at2"/>
<evidence type="ECO:0000256" key="3">
    <source>
        <dbReference type="ARBA" id="ARBA00023163"/>
    </source>
</evidence>
<comment type="caution">
    <text evidence="5">The sequence shown here is derived from an EMBL/GenBank/DDBJ whole genome shotgun (WGS) entry which is preliminary data.</text>
</comment>
<keyword evidence="3" id="KW-0804">Transcription</keyword>
<dbReference type="GO" id="GO:0003700">
    <property type="term" value="F:DNA-binding transcription factor activity"/>
    <property type="evidence" value="ECO:0007669"/>
    <property type="project" value="TreeGrafter"/>
</dbReference>
<dbReference type="Gene3D" id="1.10.260.40">
    <property type="entry name" value="lambda repressor-like DNA-binding domains"/>
    <property type="match status" value="1"/>
</dbReference>
<evidence type="ECO:0000256" key="2">
    <source>
        <dbReference type="ARBA" id="ARBA00023125"/>
    </source>
</evidence>
<dbReference type="SUPFAM" id="SSF53822">
    <property type="entry name" value="Periplasmic binding protein-like I"/>
    <property type="match status" value="1"/>
</dbReference>
<dbReference type="SMART" id="SM00354">
    <property type="entry name" value="HTH_LACI"/>
    <property type="match status" value="1"/>
</dbReference>
<evidence type="ECO:0000256" key="1">
    <source>
        <dbReference type="ARBA" id="ARBA00023015"/>
    </source>
</evidence>
<dbReference type="PANTHER" id="PTHR30146:SF138">
    <property type="entry name" value="TRANSCRIPTIONAL REGULATORY PROTEIN"/>
    <property type="match status" value="1"/>
</dbReference>
<dbReference type="InterPro" id="IPR028082">
    <property type="entry name" value="Peripla_BP_I"/>
</dbReference>
<protein>
    <submittedName>
        <fullName evidence="5">LacI family transcriptional regulator</fullName>
    </submittedName>
</protein>
<dbReference type="InterPro" id="IPR001761">
    <property type="entry name" value="Peripla_BP/Lac1_sug-bd_dom"/>
</dbReference>
<dbReference type="PROSITE" id="PS50932">
    <property type="entry name" value="HTH_LACI_2"/>
    <property type="match status" value="1"/>
</dbReference>
<dbReference type="InterPro" id="IPR000843">
    <property type="entry name" value="HTH_LacI"/>
</dbReference>
<reference evidence="5 6" key="1">
    <citation type="submission" date="2019-03" db="EMBL/GenBank/DDBJ databases">
        <title>Genomic Encyclopedia of Type Strains, Phase III (KMG-III): the genomes of soil and plant-associated and newly described type strains.</title>
        <authorList>
            <person name="Whitman W."/>
        </authorList>
    </citation>
    <scope>NUCLEOTIDE SEQUENCE [LARGE SCALE GENOMIC DNA]</scope>
    <source>
        <strain evidence="5 6">VKM Ac-2573</strain>
    </source>
</reference>
<dbReference type="InterPro" id="IPR010982">
    <property type="entry name" value="Lambda_DNA-bd_dom_sf"/>
</dbReference>
<sequence>MAATIRDVARLAGVSPSTVSRALSLPGMVNAATRARVAAAVDQLGYEPNRAARGLITGRTGTIGLVVPDLANPFFASVTKGVQARARRHDVAVFVADTDEDPAAEAGLVRALSKQVDGVILCSPRAGNDELAAIAQDTTVVLVNRAAEGIPGVTYDNEGGMRQAVAHLVALGHQRIAWVGGPATSWSTQHRGLGLRNAAEELRAKLVPVGNFAPTYEGGMAAADQVIATGATAVVAYNDLVAIGLLARLHARGLSVPGDLSVVGVDDIAMSSMARPALTTVRLPKQEAGRIAVELLLTMLDDPESAAASAGAHGELRGELHGELHGELIVRESTGPAPHTQPSE</sequence>
<dbReference type="Gene3D" id="3.40.50.2300">
    <property type="match status" value="2"/>
</dbReference>
<dbReference type="PROSITE" id="PS00356">
    <property type="entry name" value="HTH_LACI_1"/>
    <property type="match status" value="1"/>
</dbReference>
<keyword evidence="1" id="KW-0805">Transcription regulation</keyword>
<dbReference type="Proteomes" id="UP000295146">
    <property type="component" value="Unassembled WGS sequence"/>
</dbReference>
<dbReference type="EMBL" id="SODP01000001">
    <property type="protein sequence ID" value="TDW75649.1"/>
    <property type="molecule type" value="Genomic_DNA"/>
</dbReference>
<dbReference type="SUPFAM" id="SSF47413">
    <property type="entry name" value="lambda repressor-like DNA-binding domains"/>
    <property type="match status" value="1"/>
</dbReference>
<evidence type="ECO:0000313" key="6">
    <source>
        <dbReference type="Proteomes" id="UP000295146"/>
    </source>
</evidence>
<dbReference type="AlphaFoldDB" id="A0A4R8CH00"/>
<proteinExistence type="predicted"/>
<dbReference type="PRINTS" id="PR00036">
    <property type="entry name" value="HTHLACI"/>
</dbReference>
<dbReference type="CDD" id="cd06267">
    <property type="entry name" value="PBP1_LacI_sugar_binding-like"/>
    <property type="match status" value="1"/>
</dbReference>
<keyword evidence="2" id="KW-0238">DNA-binding</keyword>
<keyword evidence="6" id="KW-1185">Reference proteome</keyword>
<evidence type="ECO:0000259" key="4">
    <source>
        <dbReference type="PROSITE" id="PS50932"/>
    </source>
</evidence>
<gene>
    <name evidence="5" type="ORF">EV653_0784</name>
</gene>
<dbReference type="Pfam" id="PF00532">
    <property type="entry name" value="Peripla_BP_1"/>
    <property type="match status" value="1"/>
</dbReference>
<name>A0A4R8CH00_9ACTN</name>
<accession>A0A4R8CH00</accession>
<feature type="domain" description="HTH lacI-type" evidence="4">
    <location>
        <begin position="3"/>
        <end position="57"/>
    </location>
</feature>
<dbReference type="Pfam" id="PF00356">
    <property type="entry name" value="LacI"/>
    <property type="match status" value="1"/>
</dbReference>
<organism evidence="5 6">
    <name type="scientific">Kribbella pratensis</name>
    <dbReference type="NCBI Taxonomy" id="2512112"/>
    <lineage>
        <taxon>Bacteria</taxon>
        <taxon>Bacillati</taxon>
        <taxon>Actinomycetota</taxon>
        <taxon>Actinomycetes</taxon>
        <taxon>Propionibacteriales</taxon>
        <taxon>Kribbellaceae</taxon>
        <taxon>Kribbella</taxon>
    </lineage>
</organism>
<evidence type="ECO:0000313" key="5">
    <source>
        <dbReference type="EMBL" id="TDW75649.1"/>
    </source>
</evidence>
<dbReference type="CDD" id="cd01392">
    <property type="entry name" value="HTH_LacI"/>
    <property type="match status" value="1"/>
</dbReference>
<dbReference type="PANTHER" id="PTHR30146">
    <property type="entry name" value="LACI-RELATED TRANSCRIPTIONAL REPRESSOR"/>
    <property type="match status" value="1"/>
</dbReference>